<feature type="compositionally biased region" description="Pro residues" evidence="1">
    <location>
        <begin position="95"/>
        <end position="114"/>
    </location>
</feature>
<evidence type="ECO:0000256" key="1">
    <source>
        <dbReference type="SAM" id="MobiDB-lite"/>
    </source>
</evidence>
<name>A0A8T1LR39_9STRA</name>
<evidence type="ECO:0000313" key="4">
    <source>
        <dbReference type="Proteomes" id="UP000735874"/>
    </source>
</evidence>
<proteinExistence type="predicted"/>
<reference evidence="2" key="1">
    <citation type="submission" date="2018-10" db="EMBL/GenBank/DDBJ databases">
        <title>Effector identification in a new, highly contiguous assembly of the strawberry crown rot pathogen Phytophthora cactorum.</title>
        <authorList>
            <person name="Armitage A.D."/>
            <person name="Nellist C.F."/>
            <person name="Bates H."/>
            <person name="Vickerstaff R.J."/>
            <person name="Harrison R.J."/>
        </authorList>
    </citation>
    <scope>NUCLEOTIDE SEQUENCE</scope>
    <source>
        <strain evidence="2">15-7</strain>
        <strain evidence="3">P415</strain>
    </source>
</reference>
<dbReference type="Proteomes" id="UP000735874">
    <property type="component" value="Unassembled WGS sequence"/>
</dbReference>
<feature type="compositionally biased region" description="Basic and acidic residues" evidence="1">
    <location>
        <begin position="25"/>
        <end position="34"/>
    </location>
</feature>
<dbReference type="EMBL" id="RCMG01002934">
    <property type="protein sequence ID" value="KAG2805048.1"/>
    <property type="molecule type" value="Genomic_DNA"/>
</dbReference>
<feature type="region of interest" description="Disordered" evidence="1">
    <location>
        <begin position="22"/>
        <end position="118"/>
    </location>
</feature>
<protein>
    <submittedName>
        <fullName evidence="2">Uncharacterized protein</fullName>
    </submittedName>
</protein>
<dbReference type="Proteomes" id="UP000697107">
    <property type="component" value="Unassembled WGS sequence"/>
</dbReference>
<evidence type="ECO:0000313" key="2">
    <source>
        <dbReference type="EMBL" id="KAG2805048.1"/>
    </source>
</evidence>
<organism evidence="2 4">
    <name type="scientific">Phytophthora cactorum</name>
    <dbReference type="NCBI Taxonomy" id="29920"/>
    <lineage>
        <taxon>Eukaryota</taxon>
        <taxon>Sar</taxon>
        <taxon>Stramenopiles</taxon>
        <taxon>Oomycota</taxon>
        <taxon>Peronosporomycetes</taxon>
        <taxon>Peronosporales</taxon>
        <taxon>Peronosporaceae</taxon>
        <taxon>Phytophthora</taxon>
    </lineage>
</organism>
<dbReference type="EMBL" id="RCML01001712">
    <property type="protein sequence ID" value="KAG2960809.1"/>
    <property type="molecule type" value="Genomic_DNA"/>
</dbReference>
<dbReference type="AlphaFoldDB" id="A0A8T1LR39"/>
<accession>A0A8T1LR39</accession>
<gene>
    <name evidence="2" type="ORF">PC113_g24266</name>
    <name evidence="3" type="ORF">PC118_g22318</name>
</gene>
<evidence type="ECO:0000313" key="3">
    <source>
        <dbReference type="EMBL" id="KAG2960809.1"/>
    </source>
</evidence>
<comment type="caution">
    <text evidence="2">The sequence shown here is derived from an EMBL/GenBank/DDBJ whole genome shotgun (WGS) entry which is preliminary data.</text>
</comment>
<sequence length="290" mass="31107">MRPICTLYYTVIAVFTDTRNSPRIAEGDLPHKTDGSPAASLDPPPKGVTRHRHPLTPGKTRAASTGGGADSAPNGPTVKAEIGEGGDVVTTPSDAPSPPILEPARPAPSPPPIQPDEVGTASRSYAAALLRTPALADRPGLDLPSILHLKPSSVAGLLDKLPRTLDKGWDNPATPDLDEDMAKLRELAEQPSLVHADSTLREPTATETAALMDDLNGDLELMHPPNFLKATMTVLQRAMMEQFREKHIKVTLTADVPPQVPLRRNVTHVVLFTELFCNGPTLCPLLRLTR</sequence>
<dbReference type="VEuPathDB" id="FungiDB:PC110_g21596"/>